<proteinExistence type="predicted"/>
<name>A0ACB8CBZ4_DERSI</name>
<dbReference type="EMBL" id="CM023477">
    <property type="protein sequence ID" value="KAH7938433.1"/>
    <property type="molecule type" value="Genomic_DNA"/>
</dbReference>
<protein>
    <submittedName>
        <fullName evidence="1">Uncharacterized protein</fullName>
    </submittedName>
</protein>
<evidence type="ECO:0000313" key="2">
    <source>
        <dbReference type="Proteomes" id="UP000821865"/>
    </source>
</evidence>
<keyword evidence="2" id="KW-1185">Reference proteome</keyword>
<evidence type="ECO:0000313" key="1">
    <source>
        <dbReference type="EMBL" id="KAH7938433.1"/>
    </source>
</evidence>
<gene>
    <name evidence="1" type="ORF">HPB49_023466</name>
</gene>
<sequence length="99" mass="10434">MAGPDHVPTLAERLYQAAVAGQTDTVVELCRIGARIEADAEGRTALHMAAANGYVDTARALILAGAKVNALDAVSQIDLRLTDFARNFNNGGIVKQSKL</sequence>
<organism evidence="1 2">
    <name type="scientific">Dermacentor silvarum</name>
    <name type="common">Tick</name>
    <dbReference type="NCBI Taxonomy" id="543639"/>
    <lineage>
        <taxon>Eukaryota</taxon>
        <taxon>Metazoa</taxon>
        <taxon>Ecdysozoa</taxon>
        <taxon>Arthropoda</taxon>
        <taxon>Chelicerata</taxon>
        <taxon>Arachnida</taxon>
        <taxon>Acari</taxon>
        <taxon>Parasitiformes</taxon>
        <taxon>Ixodida</taxon>
        <taxon>Ixodoidea</taxon>
        <taxon>Ixodidae</taxon>
        <taxon>Rhipicephalinae</taxon>
        <taxon>Dermacentor</taxon>
    </lineage>
</organism>
<comment type="caution">
    <text evidence="1">The sequence shown here is derived from an EMBL/GenBank/DDBJ whole genome shotgun (WGS) entry which is preliminary data.</text>
</comment>
<accession>A0ACB8CBZ4</accession>
<dbReference type="Proteomes" id="UP000821865">
    <property type="component" value="Chromosome 8"/>
</dbReference>
<reference evidence="1" key="1">
    <citation type="submission" date="2020-05" db="EMBL/GenBank/DDBJ databases">
        <title>Large-scale comparative analyses of tick genomes elucidate their genetic diversity and vector capacities.</title>
        <authorList>
            <person name="Jia N."/>
            <person name="Wang J."/>
            <person name="Shi W."/>
            <person name="Du L."/>
            <person name="Sun Y."/>
            <person name="Zhan W."/>
            <person name="Jiang J."/>
            <person name="Wang Q."/>
            <person name="Zhang B."/>
            <person name="Ji P."/>
            <person name="Sakyi L.B."/>
            <person name="Cui X."/>
            <person name="Yuan T."/>
            <person name="Jiang B."/>
            <person name="Yang W."/>
            <person name="Lam T.T.-Y."/>
            <person name="Chang Q."/>
            <person name="Ding S."/>
            <person name="Wang X."/>
            <person name="Zhu J."/>
            <person name="Ruan X."/>
            <person name="Zhao L."/>
            <person name="Wei J."/>
            <person name="Que T."/>
            <person name="Du C."/>
            <person name="Cheng J."/>
            <person name="Dai P."/>
            <person name="Han X."/>
            <person name="Huang E."/>
            <person name="Gao Y."/>
            <person name="Liu J."/>
            <person name="Shao H."/>
            <person name="Ye R."/>
            <person name="Li L."/>
            <person name="Wei W."/>
            <person name="Wang X."/>
            <person name="Wang C."/>
            <person name="Yang T."/>
            <person name="Huo Q."/>
            <person name="Li W."/>
            <person name="Guo W."/>
            <person name="Chen H."/>
            <person name="Zhou L."/>
            <person name="Ni X."/>
            <person name="Tian J."/>
            <person name="Zhou Y."/>
            <person name="Sheng Y."/>
            <person name="Liu T."/>
            <person name="Pan Y."/>
            <person name="Xia L."/>
            <person name="Li J."/>
            <person name="Zhao F."/>
            <person name="Cao W."/>
        </authorList>
    </citation>
    <scope>NUCLEOTIDE SEQUENCE</scope>
    <source>
        <strain evidence="1">Dsil-2018</strain>
    </source>
</reference>